<dbReference type="AlphaFoldDB" id="A0A1I2P0N3"/>
<feature type="domain" description="IrrE N-terminal-like" evidence="1">
    <location>
        <begin position="184"/>
        <end position="253"/>
    </location>
</feature>
<name>A0A1I2P0N3_9BACT</name>
<dbReference type="RefSeq" id="WP_092788484.1">
    <property type="nucleotide sequence ID" value="NZ_FOPC01000001.1"/>
</dbReference>
<dbReference type="PANTHER" id="PTHR43236:SF1">
    <property type="entry name" value="BLL7220 PROTEIN"/>
    <property type="match status" value="1"/>
</dbReference>
<evidence type="ECO:0000313" key="3">
    <source>
        <dbReference type="Proteomes" id="UP000199642"/>
    </source>
</evidence>
<accession>A0A1I2P0N3</accession>
<dbReference type="OrthoDB" id="9794834at2"/>
<keyword evidence="3" id="KW-1185">Reference proteome</keyword>
<dbReference type="EMBL" id="FOPC01000001">
    <property type="protein sequence ID" value="SFG07437.1"/>
    <property type="molecule type" value="Genomic_DNA"/>
</dbReference>
<dbReference type="InterPro" id="IPR052345">
    <property type="entry name" value="Rad_response_metalloprotease"/>
</dbReference>
<dbReference type="Pfam" id="PF06114">
    <property type="entry name" value="Peptidase_M78"/>
    <property type="match status" value="1"/>
</dbReference>
<gene>
    <name evidence="2" type="ORF">SAMN04487988_101312</name>
</gene>
<sequence>METTTYNIARIQHLISQYRLGKEEFLELVSEGLKNKLQWEDIFQAEIQINHLKRIDKIFSKGLSYYLDPAAPIQSKESSIFFRKEKFGTDLNLATKKIVNQFEELKLSISGLAKLSDLKIERSIPIYNTNQEAKNVAEEVRLALLPKYKKDQKKFLEAMINKFAASNILVFEFVESPNLKQKVNIDGFYLQPNVIVLRRNQDYFKREIFTLAHELGHYLLNQEEVESMNYDQLAAGSISQIETWCNTFAFAFLAGEKLNELDQLPEIGKTNDYSFEVIKAISDATHLSFTAILTYLVQKGKMSGAIYGQMRKEQEDTIQAKKDLEKKKRELEKEMGKPSMGAQAKPIQSPLFVSAIQTAFFDGVINEYELCKTLHLKPEQLEKYLR</sequence>
<protein>
    <submittedName>
        <fullName evidence="2">Zn-dependent peptidase ImmA, M78 family</fullName>
    </submittedName>
</protein>
<proteinExistence type="predicted"/>
<dbReference type="InterPro" id="IPR010359">
    <property type="entry name" value="IrrE_HExxH"/>
</dbReference>
<dbReference type="Proteomes" id="UP000199642">
    <property type="component" value="Unassembled WGS sequence"/>
</dbReference>
<evidence type="ECO:0000313" key="2">
    <source>
        <dbReference type="EMBL" id="SFG07437.1"/>
    </source>
</evidence>
<organism evidence="2 3">
    <name type="scientific">Algoriphagus hitonicola</name>
    <dbReference type="NCBI Taxonomy" id="435880"/>
    <lineage>
        <taxon>Bacteria</taxon>
        <taxon>Pseudomonadati</taxon>
        <taxon>Bacteroidota</taxon>
        <taxon>Cytophagia</taxon>
        <taxon>Cytophagales</taxon>
        <taxon>Cyclobacteriaceae</taxon>
        <taxon>Algoriphagus</taxon>
    </lineage>
</organism>
<evidence type="ECO:0000259" key="1">
    <source>
        <dbReference type="Pfam" id="PF06114"/>
    </source>
</evidence>
<reference evidence="3" key="1">
    <citation type="submission" date="2016-10" db="EMBL/GenBank/DDBJ databases">
        <authorList>
            <person name="Varghese N."/>
            <person name="Submissions S."/>
        </authorList>
    </citation>
    <scope>NUCLEOTIDE SEQUENCE [LARGE SCALE GENOMIC DNA]</scope>
    <source>
        <strain evidence="3">DSM 19315</strain>
    </source>
</reference>
<dbReference type="PANTHER" id="PTHR43236">
    <property type="entry name" value="ANTITOXIN HIGA1"/>
    <property type="match status" value="1"/>
</dbReference>
<dbReference type="Gene3D" id="1.10.10.2910">
    <property type="match status" value="1"/>
</dbReference>